<keyword evidence="3" id="KW-0396">Initiation factor</keyword>
<proteinExistence type="inferred from homology"/>
<protein>
    <recommendedName>
        <fullName evidence="4">S1-like domain-containing protein</fullName>
    </recommendedName>
</protein>
<name>M2UEA0_COCH5</name>
<dbReference type="SUPFAM" id="SSF50249">
    <property type="entry name" value="Nucleic acid-binding proteins"/>
    <property type="match status" value="1"/>
</dbReference>
<comment type="similarity">
    <text evidence="1">Belongs to the EIF1AD family.</text>
</comment>
<dbReference type="AlphaFoldDB" id="M2UEA0"/>
<evidence type="ECO:0000313" key="6">
    <source>
        <dbReference type="Proteomes" id="UP000016936"/>
    </source>
</evidence>
<dbReference type="STRING" id="701091.M2UEA0"/>
<dbReference type="InterPro" id="IPR039294">
    <property type="entry name" value="EIF1AD"/>
</dbReference>
<keyword evidence="6" id="KW-1185">Reference proteome</keyword>
<dbReference type="PROSITE" id="PS50832">
    <property type="entry name" value="S1_IF1_TYPE"/>
    <property type="match status" value="1"/>
</dbReference>
<evidence type="ECO:0000256" key="3">
    <source>
        <dbReference type="PROSITE-ProRule" id="PRU00181"/>
    </source>
</evidence>
<evidence type="ECO:0000259" key="4">
    <source>
        <dbReference type="PROSITE" id="PS50832"/>
    </source>
</evidence>
<dbReference type="InterPro" id="IPR006196">
    <property type="entry name" value="RNA-binding_domain_S1_IF1"/>
</dbReference>
<dbReference type="OMA" id="WRKQSYW"/>
<reference evidence="5 6" key="1">
    <citation type="journal article" date="2012" name="PLoS Pathog.">
        <title>Diverse lifestyles and strategies of plant pathogenesis encoded in the genomes of eighteen Dothideomycetes fungi.</title>
        <authorList>
            <person name="Ohm R.A."/>
            <person name="Feau N."/>
            <person name="Henrissat B."/>
            <person name="Schoch C.L."/>
            <person name="Horwitz B.A."/>
            <person name="Barry K.W."/>
            <person name="Condon B.J."/>
            <person name="Copeland A.C."/>
            <person name="Dhillon B."/>
            <person name="Glaser F."/>
            <person name="Hesse C.N."/>
            <person name="Kosti I."/>
            <person name="LaButti K."/>
            <person name="Lindquist E.A."/>
            <person name="Lucas S."/>
            <person name="Salamov A.A."/>
            <person name="Bradshaw R.E."/>
            <person name="Ciuffetti L."/>
            <person name="Hamelin R.C."/>
            <person name="Kema G.H.J."/>
            <person name="Lawrence C."/>
            <person name="Scott J.A."/>
            <person name="Spatafora J.W."/>
            <person name="Turgeon B.G."/>
            <person name="de Wit P.J.G.M."/>
            <person name="Zhong S."/>
            <person name="Goodwin S.B."/>
            <person name="Grigoriev I.V."/>
        </authorList>
    </citation>
    <scope>NUCLEOTIDE SEQUENCE [LARGE SCALE GENOMIC DNA]</scope>
    <source>
        <strain evidence="6">C5 / ATCC 48332 / race O</strain>
    </source>
</reference>
<reference evidence="6" key="2">
    <citation type="journal article" date="2013" name="PLoS Genet.">
        <title>Comparative genome structure, secondary metabolite, and effector coding capacity across Cochliobolus pathogens.</title>
        <authorList>
            <person name="Condon B.J."/>
            <person name="Leng Y."/>
            <person name="Wu D."/>
            <person name="Bushley K.E."/>
            <person name="Ohm R.A."/>
            <person name="Otillar R."/>
            <person name="Martin J."/>
            <person name="Schackwitz W."/>
            <person name="Grimwood J."/>
            <person name="MohdZainudin N."/>
            <person name="Xue C."/>
            <person name="Wang R."/>
            <person name="Manning V.A."/>
            <person name="Dhillon B."/>
            <person name="Tu Z.J."/>
            <person name="Steffenson B.J."/>
            <person name="Salamov A."/>
            <person name="Sun H."/>
            <person name="Lowry S."/>
            <person name="LaButti K."/>
            <person name="Han J."/>
            <person name="Copeland A."/>
            <person name="Lindquist E."/>
            <person name="Barry K."/>
            <person name="Schmutz J."/>
            <person name="Baker S.E."/>
            <person name="Ciuffetti L.M."/>
            <person name="Grigoriev I.V."/>
            <person name="Zhong S."/>
            <person name="Turgeon B.G."/>
        </authorList>
    </citation>
    <scope>NUCLEOTIDE SEQUENCE [LARGE SCALE GENOMIC DNA]</scope>
    <source>
        <strain evidence="6">C5 / ATCC 48332 / race O</strain>
    </source>
</reference>
<gene>
    <name evidence="5" type="ORF">COCHEDRAFT_1218535</name>
</gene>
<evidence type="ECO:0000313" key="5">
    <source>
        <dbReference type="EMBL" id="EMD86318.1"/>
    </source>
</evidence>
<keyword evidence="2" id="KW-0694">RNA-binding</keyword>
<sequence>MPPPKRKVLATIDSTITPPDELPPNHFIARITKAEGKNLYSAELPDGKPVLAELEPKFRSTVWIKRGSYVVVDTSALADRDNKLDGEIVNIVRDEKAWRKMSYWYEHGYHRLLCVQDADMVLQAPRIRQEIHIRRGQRRGRIYRWQDAAYRLG</sequence>
<dbReference type="EMBL" id="KB445585">
    <property type="protein sequence ID" value="EMD86318.1"/>
    <property type="molecule type" value="Genomic_DNA"/>
</dbReference>
<feature type="domain" description="S1-like" evidence="4">
    <location>
        <begin position="29"/>
        <end position="85"/>
    </location>
</feature>
<dbReference type="GO" id="GO:0005634">
    <property type="term" value="C:nucleus"/>
    <property type="evidence" value="ECO:0007669"/>
    <property type="project" value="TreeGrafter"/>
</dbReference>
<dbReference type="PANTHER" id="PTHR21641">
    <property type="entry name" value="TRANSLATION INITIATION FACTOR-RELATED"/>
    <property type="match status" value="1"/>
</dbReference>
<dbReference type="GO" id="GO:0003723">
    <property type="term" value="F:RNA binding"/>
    <property type="evidence" value="ECO:0007669"/>
    <property type="project" value="UniProtKB-KW"/>
</dbReference>
<dbReference type="InterPro" id="IPR012340">
    <property type="entry name" value="NA-bd_OB-fold"/>
</dbReference>
<dbReference type="InterPro" id="IPR001253">
    <property type="entry name" value="TIF_eIF-1A"/>
</dbReference>
<keyword evidence="3" id="KW-0648">Protein biosynthesis</keyword>
<dbReference type="SMART" id="SM00652">
    <property type="entry name" value="eIF1a"/>
    <property type="match status" value="1"/>
</dbReference>
<dbReference type="PANTHER" id="PTHR21641:SF0">
    <property type="entry name" value="RNA-BINDING PROTEIN EIF1AD-RELATED"/>
    <property type="match status" value="1"/>
</dbReference>
<evidence type="ECO:0000256" key="2">
    <source>
        <dbReference type="ARBA" id="ARBA00022884"/>
    </source>
</evidence>
<dbReference type="Gene3D" id="2.40.50.140">
    <property type="entry name" value="Nucleic acid-binding proteins"/>
    <property type="match status" value="1"/>
</dbReference>
<dbReference type="Pfam" id="PF01176">
    <property type="entry name" value="eIF-1a"/>
    <property type="match status" value="1"/>
</dbReference>
<dbReference type="eggNOG" id="KOG2925">
    <property type="taxonomic scope" value="Eukaryota"/>
</dbReference>
<evidence type="ECO:0000256" key="1">
    <source>
        <dbReference type="ARBA" id="ARBA00007340"/>
    </source>
</evidence>
<dbReference type="Proteomes" id="UP000016936">
    <property type="component" value="Unassembled WGS sequence"/>
</dbReference>
<dbReference type="OrthoDB" id="1738325at2759"/>
<organism evidence="5 6">
    <name type="scientific">Cochliobolus heterostrophus (strain C5 / ATCC 48332 / race O)</name>
    <name type="common">Southern corn leaf blight fungus</name>
    <name type="synonym">Bipolaris maydis</name>
    <dbReference type="NCBI Taxonomy" id="701091"/>
    <lineage>
        <taxon>Eukaryota</taxon>
        <taxon>Fungi</taxon>
        <taxon>Dikarya</taxon>
        <taxon>Ascomycota</taxon>
        <taxon>Pezizomycotina</taxon>
        <taxon>Dothideomycetes</taxon>
        <taxon>Pleosporomycetidae</taxon>
        <taxon>Pleosporales</taxon>
        <taxon>Pleosporineae</taxon>
        <taxon>Pleosporaceae</taxon>
        <taxon>Bipolaris</taxon>
    </lineage>
</organism>
<dbReference type="HOGENOM" id="CLU_106477_4_0_1"/>
<dbReference type="GO" id="GO:0003743">
    <property type="term" value="F:translation initiation factor activity"/>
    <property type="evidence" value="ECO:0007669"/>
    <property type="project" value="UniProtKB-UniRule"/>
</dbReference>
<accession>M2UEA0</accession>